<protein>
    <submittedName>
        <fullName evidence="3">Nucleotide-binding universal stress protein, UspA family</fullName>
    </submittedName>
</protein>
<evidence type="ECO:0000256" key="1">
    <source>
        <dbReference type="ARBA" id="ARBA00008791"/>
    </source>
</evidence>
<dbReference type="Pfam" id="PF00582">
    <property type="entry name" value="Usp"/>
    <property type="match status" value="1"/>
</dbReference>
<reference evidence="4" key="1">
    <citation type="submission" date="2016-11" db="EMBL/GenBank/DDBJ databases">
        <authorList>
            <person name="Varghese N."/>
            <person name="Submissions S."/>
        </authorList>
    </citation>
    <scope>NUCLEOTIDE SEQUENCE [LARGE SCALE GENOMIC DNA]</scope>
    <source>
        <strain evidence="4">DSM 19858</strain>
    </source>
</reference>
<dbReference type="PRINTS" id="PR01438">
    <property type="entry name" value="UNVRSLSTRESS"/>
</dbReference>
<dbReference type="InterPro" id="IPR006016">
    <property type="entry name" value="UspA"/>
</dbReference>
<dbReference type="EMBL" id="FQYU01000001">
    <property type="protein sequence ID" value="SHI43560.1"/>
    <property type="molecule type" value="Genomic_DNA"/>
</dbReference>
<proteinExistence type="inferred from homology"/>
<accession>A0A1M6B4G2</accession>
<dbReference type="CDD" id="cd00293">
    <property type="entry name" value="USP-like"/>
    <property type="match status" value="1"/>
</dbReference>
<dbReference type="RefSeq" id="WP_072987285.1">
    <property type="nucleotide sequence ID" value="NZ_FQYU01000001.1"/>
</dbReference>
<keyword evidence="4" id="KW-1185">Reference proteome</keyword>
<gene>
    <name evidence="3" type="ORF">SAMN04488513_101281</name>
</gene>
<dbReference type="AlphaFoldDB" id="A0A1M6B4G2"/>
<evidence type="ECO:0000313" key="4">
    <source>
        <dbReference type="Proteomes" id="UP000184543"/>
    </source>
</evidence>
<evidence type="ECO:0000259" key="2">
    <source>
        <dbReference type="Pfam" id="PF00582"/>
    </source>
</evidence>
<dbReference type="PANTHER" id="PTHR46268:SF6">
    <property type="entry name" value="UNIVERSAL STRESS PROTEIN UP12"/>
    <property type="match status" value="1"/>
</dbReference>
<organism evidence="3 4">
    <name type="scientific">Pseudozobellia thermophila</name>
    <dbReference type="NCBI Taxonomy" id="192903"/>
    <lineage>
        <taxon>Bacteria</taxon>
        <taxon>Pseudomonadati</taxon>
        <taxon>Bacteroidota</taxon>
        <taxon>Flavobacteriia</taxon>
        <taxon>Flavobacteriales</taxon>
        <taxon>Flavobacteriaceae</taxon>
        <taxon>Pseudozobellia</taxon>
    </lineage>
</organism>
<name>A0A1M6B4G2_9FLAO</name>
<dbReference type="OrthoDB" id="1421767at2"/>
<dbReference type="SUPFAM" id="SSF52402">
    <property type="entry name" value="Adenine nucleotide alpha hydrolases-like"/>
    <property type="match status" value="1"/>
</dbReference>
<evidence type="ECO:0000313" key="3">
    <source>
        <dbReference type="EMBL" id="SHI43560.1"/>
    </source>
</evidence>
<sequence length="266" mass="29496">MKHILVPIGISPDAHHTLQYAIDFATEFSSKIFLMEVFNVSVGAGKSLANVTQKVADSGKERLKEVLEKVDSKGVEIKIASYNGDMVNGLKEIDRELGIDLIILAPRSNDVSEERYLGNTSGSIIKKTNIPTLIVPKGTSVRPVNTILTAFKSGVLKRKRILNPLLDIKNKFGAQVNLLLVKTPGYTDEDLQVNTALMDISSQLTLAEAPTTYLGVLEHLQSQHPDMLCVFRRKRGFFKKLWEKNTIPKAEFSARIPVLVLSVKKD</sequence>
<dbReference type="Gene3D" id="3.40.50.12370">
    <property type="match status" value="1"/>
</dbReference>
<dbReference type="PANTHER" id="PTHR46268">
    <property type="entry name" value="STRESS RESPONSE PROTEIN NHAX"/>
    <property type="match status" value="1"/>
</dbReference>
<dbReference type="STRING" id="192903.SAMN04488513_101281"/>
<comment type="similarity">
    <text evidence="1">Belongs to the universal stress protein A family.</text>
</comment>
<dbReference type="Proteomes" id="UP000184543">
    <property type="component" value="Unassembled WGS sequence"/>
</dbReference>
<dbReference type="InterPro" id="IPR006015">
    <property type="entry name" value="Universal_stress_UspA"/>
</dbReference>
<feature type="domain" description="UspA" evidence="2">
    <location>
        <begin position="1"/>
        <end position="136"/>
    </location>
</feature>